<feature type="domain" description="CdaR GGDEF-like" evidence="3">
    <location>
        <begin position="125"/>
        <end position="226"/>
    </location>
</feature>
<comment type="caution">
    <text evidence="4">The sequence shown here is derived from an EMBL/GenBank/DDBJ whole genome shotgun (WGS) entry which is preliminary data.</text>
</comment>
<dbReference type="EMBL" id="DXFX01000103">
    <property type="protein sequence ID" value="HIX08392.1"/>
    <property type="molecule type" value="Genomic_DNA"/>
</dbReference>
<feature type="domain" description="PucR C-terminal helix-turn-helix" evidence="2">
    <location>
        <begin position="278"/>
        <end position="330"/>
    </location>
</feature>
<sequence length="339" mass="38142">MNSELKKTLRSINENTGLDLDVYTASGDPVSTPTGEGISPDFEGILQQNGRTYFKAMFRSEQYLFGLEGATRVQKNYAFLLSDLIENSSSRAVNLPKGEFVRRILLGECAPSDIQKYRVKYSVPDLPCFVLAVAAEGKTSDVISLFSQYIENESDCAVSISGKDCAFIKFVEADSEYQSSVDFAGFLSRSLYEELGIRCRVGVGGTFRHFEDVSVSYQQASAALRMSVTFNSKGNVHSYREFMLIRMLEDVSEAKLSEYLSVLLDGDARELLKDEDMVNTAEEFLENSLNVSETSRNLYMHRNTLMYRLDKIERVTGLNLRKFSDAVTFRIITILNKLV</sequence>
<organism evidence="4 5">
    <name type="scientific">Candidatus Borkfalkia faecipullorum</name>
    <dbReference type="NCBI Taxonomy" id="2838510"/>
    <lineage>
        <taxon>Bacteria</taxon>
        <taxon>Bacillati</taxon>
        <taxon>Bacillota</taxon>
        <taxon>Clostridia</taxon>
        <taxon>Christensenellales</taxon>
        <taxon>Christensenellaceae</taxon>
        <taxon>Candidatus Borkfalkia</taxon>
    </lineage>
</organism>
<dbReference type="Proteomes" id="UP000824204">
    <property type="component" value="Unassembled WGS sequence"/>
</dbReference>
<protein>
    <submittedName>
        <fullName evidence="4">Helix-turn-helix domain-containing protein</fullName>
    </submittedName>
</protein>
<dbReference type="InterPro" id="IPR041522">
    <property type="entry name" value="CdaR_GGDEF"/>
</dbReference>
<dbReference type="InterPro" id="IPR025736">
    <property type="entry name" value="PucR_C-HTH_dom"/>
</dbReference>
<proteinExistence type="inferred from homology"/>
<evidence type="ECO:0000259" key="2">
    <source>
        <dbReference type="Pfam" id="PF13556"/>
    </source>
</evidence>
<dbReference type="Gene3D" id="1.10.10.2840">
    <property type="entry name" value="PucR C-terminal helix-turn-helix domain"/>
    <property type="match status" value="1"/>
</dbReference>
<accession>A0A9D1V8Z5</accession>
<dbReference type="InterPro" id="IPR042070">
    <property type="entry name" value="PucR_C-HTH_sf"/>
</dbReference>
<comment type="similarity">
    <text evidence="1">Belongs to the CdaR family.</text>
</comment>
<reference evidence="4" key="1">
    <citation type="journal article" date="2021" name="PeerJ">
        <title>Extensive microbial diversity within the chicken gut microbiome revealed by metagenomics and culture.</title>
        <authorList>
            <person name="Gilroy R."/>
            <person name="Ravi A."/>
            <person name="Getino M."/>
            <person name="Pursley I."/>
            <person name="Horton D.L."/>
            <person name="Alikhan N.F."/>
            <person name="Baker D."/>
            <person name="Gharbi K."/>
            <person name="Hall N."/>
            <person name="Watson M."/>
            <person name="Adriaenssens E.M."/>
            <person name="Foster-Nyarko E."/>
            <person name="Jarju S."/>
            <person name="Secka A."/>
            <person name="Antonio M."/>
            <person name="Oren A."/>
            <person name="Chaudhuri R.R."/>
            <person name="La Ragione R."/>
            <person name="Hildebrand F."/>
            <person name="Pallen M.J."/>
        </authorList>
    </citation>
    <scope>NUCLEOTIDE SEQUENCE</scope>
    <source>
        <strain evidence="4">811</strain>
    </source>
</reference>
<gene>
    <name evidence="4" type="ORF">H9741_07980</name>
</gene>
<evidence type="ECO:0000313" key="5">
    <source>
        <dbReference type="Proteomes" id="UP000824204"/>
    </source>
</evidence>
<dbReference type="PANTHER" id="PTHR33744">
    <property type="entry name" value="CARBOHYDRATE DIACID REGULATOR"/>
    <property type="match status" value="1"/>
</dbReference>
<reference evidence="4" key="2">
    <citation type="submission" date="2021-04" db="EMBL/GenBank/DDBJ databases">
        <authorList>
            <person name="Gilroy R."/>
        </authorList>
    </citation>
    <scope>NUCLEOTIDE SEQUENCE</scope>
    <source>
        <strain evidence="4">811</strain>
    </source>
</reference>
<dbReference type="InterPro" id="IPR051448">
    <property type="entry name" value="CdaR-like_regulators"/>
</dbReference>
<evidence type="ECO:0000313" key="4">
    <source>
        <dbReference type="EMBL" id="HIX08392.1"/>
    </source>
</evidence>
<dbReference type="Pfam" id="PF13556">
    <property type="entry name" value="HTH_30"/>
    <property type="match status" value="1"/>
</dbReference>
<name>A0A9D1V8Z5_9FIRM</name>
<evidence type="ECO:0000256" key="1">
    <source>
        <dbReference type="ARBA" id="ARBA00006754"/>
    </source>
</evidence>
<evidence type="ECO:0000259" key="3">
    <source>
        <dbReference type="Pfam" id="PF17853"/>
    </source>
</evidence>
<dbReference type="Pfam" id="PF17853">
    <property type="entry name" value="GGDEF_2"/>
    <property type="match status" value="1"/>
</dbReference>
<dbReference type="AlphaFoldDB" id="A0A9D1V8Z5"/>